<evidence type="ECO:0000256" key="3">
    <source>
        <dbReference type="ARBA" id="ARBA00022679"/>
    </source>
</evidence>
<evidence type="ECO:0000256" key="4">
    <source>
        <dbReference type="ARBA" id="ARBA00022741"/>
    </source>
</evidence>
<evidence type="ECO:0000256" key="5">
    <source>
        <dbReference type="ARBA" id="ARBA00022777"/>
    </source>
</evidence>
<dbReference type="EC" id="2.7.11.1" evidence="1"/>
<reference evidence="11" key="1">
    <citation type="journal article" date="2015" name="PLoS Genet.">
        <title>The dynamic genome and transcriptome of the human fungal pathogen Blastomyces and close relative Emmonsia.</title>
        <authorList>
            <person name="Munoz J.F."/>
            <person name="Gauthier G.M."/>
            <person name="Desjardins C.A."/>
            <person name="Gallo J.E."/>
            <person name="Holder J."/>
            <person name="Sullivan T.D."/>
            <person name="Marty A.J."/>
            <person name="Carmen J.C."/>
            <person name="Chen Z."/>
            <person name="Ding L."/>
            <person name="Gujja S."/>
            <person name="Magrini V."/>
            <person name="Misas E."/>
            <person name="Mitreva M."/>
            <person name="Priest M."/>
            <person name="Saif S."/>
            <person name="Whiston E.A."/>
            <person name="Young S."/>
            <person name="Zeng Q."/>
            <person name="Goldman W.E."/>
            <person name="Mardis E.R."/>
            <person name="Taylor J.W."/>
            <person name="McEwen J.G."/>
            <person name="Clay O.K."/>
            <person name="Klein B.S."/>
            <person name="Cuomo C.A."/>
        </authorList>
    </citation>
    <scope>NUCLEOTIDE SEQUENCE [LARGE SCALE GENOMIC DNA]</scope>
    <source>
        <strain evidence="11">SLH14081</strain>
    </source>
</reference>
<dbReference type="STRING" id="559298.A0A179UDZ8"/>
<keyword evidence="4" id="KW-0547">Nucleotide-binding</keyword>
<dbReference type="InterPro" id="IPR051334">
    <property type="entry name" value="SRPK"/>
</dbReference>
<keyword evidence="11" id="KW-1185">Reference proteome</keyword>
<organism evidence="10 11">
    <name type="scientific">Blastomyces gilchristii (strain SLH14081)</name>
    <name type="common">Blastomyces dermatitidis</name>
    <dbReference type="NCBI Taxonomy" id="559298"/>
    <lineage>
        <taxon>Eukaryota</taxon>
        <taxon>Fungi</taxon>
        <taxon>Dikarya</taxon>
        <taxon>Ascomycota</taxon>
        <taxon>Pezizomycotina</taxon>
        <taxon>Eurotiomycetes</taxon>
        <taxon>Eurotiomycetidae</taxon>
        <taxon>Onygenales</taxon>
        <taxon>Ajellomycetaceae</taxon>
        <taxon>Blastomyces</taxon>
    </lineage>
</organism>
<dbReference type="PROSITE" id="PS50011">
    <property type="entry name" value="PROTEIN_KINASE_DOM"/>
    <property type="match status" value="1"/>
</dbReference>
<gene>
    <name evidence="10" type="ORF">BDBG_02495</name>
</gene>
<dbReference type="GeneID" id="8510187"/>
<keyword evidence="3" id="KW-0808">Transferase</keyword>
<dbReference type="InterPro" id="IPR011009">
    <property type="entry name" value="Kinase-like_dom_sf"/>
</dbReference>
<dbReference type="KEGG" id="bgh:BDBG_02495"/>
<evidence type="ECO:0000256" key="7">
    <source>
        <dbReference type="ARBA" id="ARBA00047899"/>
    </source>
</evidence>
<dbReference type="VEuPathDB" id="FungiDB:BDBG_02495"/>
<evidence type="ECO:0000313" key="10">
    <source>
        <dbReference type="EMBL" id="OAT06245.1"/>
    </source>
</evidence>
<dbReference type="GO" id="GO:0050684">
    <property type="term" value="P:regulation of mRNA processing"/>
    <property type="evidence" value="ECO:0007669"/>
    <property type="project" value="TreeGrafter"/>
</dbReference>
<evidence type="ECO:0000256" key="2">
    <source>
        <dbReference type="ARBA" id="ARBA00022527"/>
    </source>
</evidence>
<dbReference type="Gene3D" id="3.30.200.20">
    <property type="entry name" value="Phosphorylase Kinase, domain 1"/>
    <property type="match status" value="1"/>
</dbReference>
<evidence type="ECO:0000256" key="6">
    <source>
        <dbReference type="ARBA" id="ARBA00022840"/>
    </source>
</evidence>
<dbReference type="GO" id="GO:0005524">
    <property type="term" value="F:ATP binding"/>
    <property type="evidence" value="ECO:0007669"/>
    <property type="project" value="UniProtKB-KW"/>
</dbReference>
<dbReference type="OrthoDB" id="4206417at2759"/>
<dbReference type="GO" id="GO:0000245">
    <property type="term" value="P:spliceosomal complex assembly"/>
    <property type="evidence" value="ECO:0007669"/>
    <property type="project" value="TreeGrafter"/>
</dbReference>
<comment type="catalytic activity">
    <reaction evidence="7">
        <text>L-threonyl-[protein] + ATP = O-phospho-L-threonyl-[protein] + ADP + H(+)</text>
        <dbReference type="Rhea" id="RHEA:46608"/>
        <dbReference type="Rhea" id="RHEA-COMP:11060"/>
        <dbReference type="Rhea" id="RHEA-COMP:11605"/>
        <dbReference type="ChEBI" id="CHEBI:15378"/>
        <dbReference type="ChEBI" id="CHEBI:30013"/>
        <dbReference type="ChEBI" id="CHEBI:30616"/>
        <dbReference type="ChEBI" id="CHEBI:61977"/>
        <dbReference type="ChEBI" id="CHEBI:456216"/>
        <dbReference type="EC" id="2.7.11.1"/>
    </reaction>
</comment>
<sequence>MLHGKDDIQYNWINGAESLEKYKPGGYHPIMIGDMAIPRGGQTWFWRIFNVGIANSHPHESKILRALLVPQPSSLSTHPGRKSILLPLDEFELRGPNGTHPCYTMTPARCNLREKSLSAACFLLKLRAMLMETSTFAMSWLNYHQALISFPSSSYMKHTANRRQSPLHGVMGNHHLCKDAEEFSLSDTKLLLSDFGEAFSPASNVCLGENSHMPLAMRPPEARFEPQSPLSFSADIWSLAVTIWEILGMKAIFSRELITADEIVSQQIDVLGPMPSSWWERWDEREQFFNRDGHPREDRDVWPPINEAFEEGIQGYRRKRGMGVFEGDETAAILDLMRRMLVFPPEQRPTAEEVLESEWMRVWPGSWELAELAIDQVDFKMPLEQQGKSDHHELDKGPGAIRLSHVAYAVEPAYMTMSSYGVPLLV</sequence>
<dbReference type="SUPFAM" id="SSF56112">
    <property type="entry name" value="Protein kinase-like (PK-like)"/>
    <property type="match status" value="1"/>
</dbReference>
<name>A0A179UDZ8_BLAGS</name>
<dbReference type="GO" id="GO:0004674">
    <property type="term" value="F:protein serine/threonine kinase activity"/>
    <property type="evidence" value="ECO:0007669"/>
    <property type="project" value="UniProtKB-KW"/>
</dbReference>
<evidence type="ECO:0000313" key="11">
    <source>
        <dbReference type="Proteomes" id="UP000002038"/>
    </source>
</evidence>
<dbReference type="Proteomes" id="UP000002038">
    <property type="component" value="Unassembled WGS sequence"/>
</dbReference>
<evidence type="ECO:0000259" key="9">
    <source>
        <dbReference type="PROSITE" id="PS50011"/>
    </source>
</evidence>
<feature type="domain" description="Protein kinase" evidence="9">
    <location>
        <begin position="16"/>
        <end position="360"/>
    </location>
</feature>
<keyword evidence="6" id="KW-0067">ATP-binding</keyword>
<dbReference type="EMBL" id="GG657450">
    <property type="protein sequence ID" value="OAT06245.1"/>
    <property type="molecule type" value="Genomic_DNA"/>
</dbReference>
<accession>A0A179UDZ8</accession>
<evidence type="ECO:0000256" key="1">
    <source>
        <dbReference type="ARBA" id="ARBA00012513"/>
    </source>
</evidence>
<comment type="catalytic activity">
    <reaction evidence="8">
        <text>L-seryl-[protein] + ATP = O-phospho-L-seryl-[protein] + ADP + H(+)</text>
        <dbReference type="Rhea" id="RHEA:17989"/>
        <dbReference type="Rhea" id="RHEA-COMP:9863"/>
        <dbReference type="Rhea" id="RHEA-COMP:11604"/>
        <dbReference type="ChEBI" id="CHEBI:15378"/>
        <dbReference type="ChEBI" id="CHEBI:29999"/>
        <dbReference type="ChEBI" id="CHEBI:30616"/>
        <dbReference type="ChEBI" id="CHEBI:83421"/>
        <dbReference type="ChEBI" id="CHEBI:456216"/>
        <dbReference type="EC" id="2.7.11.1"/>
    </reaction>
</comment>
<dbReference type="InterPro" id="IPR000719">
    <property type="entry name" value="Prot_kinase_dom"/>
</dbReference>
<dbReference type="Gene3D" id="1.10.510.10">
    <property type="entry name" value="Transferase(Phosphotransferase) domain 1"/>
    <property type="match status" value="1"/>
</dbReference>
<dbReference type="PANTHER" id="PTHR47634">
    <property type="entry name" value="PROTEIN KINASE DOMAIN-CONTAINING PROTEIN-RELATED"/>
    <property type="match status" value="1"/>
</dbReference>
<keyword evidence="2" id="KW-0723">Serine/threonine-protein kinase</keyword>
<dbReference type="RefSeq" id="XP_002627824.1">
    <property type="nucleotide sequence ID" value="XM_002627778.1"/>
</dbReference>
<dbReference type="PANTHER" id="PTHR47634:SF9">
    <property type="entry name" value="PROTEIN KINASE DOMAIN-CONTAINING PROTEIN-RELATED"/>
    <property type="match status" value="1"/>
</dbReference>
<evidence type="ECO:0000256" key="8">
    <source>
        <dbReference type="ARBA" id="ARBA00048679"/>
    </source>
</evidence>
<protein>
    <recommendedName>
        <fullName evidence="1">non-specific serine/threonine protein kinase</fullName>
        <ecNumber evidence="1">2.7.11.1</ecNumber>
    </recommendedName>
</protein>
<keyword evidence="5 10" id="KW-0418">Kinase</keyword>
<proteinExistence type="predicted"/>
<dbReference type="Pfam" id="PF00069">
    <property type="entry name" value="Pkinase"/>
    <property type="match status" value="1"/>
</dbReference>
<dbReference type="AlphaFoldDB" id="A0A179UDZ8"/>